<dbReference type="RefSeq" id="WP_172806262.1">
    <property type="nucleotide sequence ID" value="NZ_LT796768.1"/>
</dbReference>
<dbReference type="EMBL" id="LT796768">
    <property type="protein sequence ID" value="SKB05956.1"/>
    <property type="molecule type" value="Genomic_DNA"/>
</dbReference>
<dbReference type="STRING" id="1736691.SAMN06295964_1126"/>
<feature type="domain" description="Phospholipid/glycerol acyltransferase" evidence="3">
    <location>
        <begin position="30"/>
        <end position="139"/>
    </location>
</feature>
<proteinExistence type="predicted"/>
<evidence type="ECO:0000259" key="3">
    <source>
        <dbReference type="SMART" id="SM00563"/>
    </source>
</evidence>
<gene>
    <name evidence="4" type="ORF">SAMN06295964_1126</name>
</gene>
<evidence type="ECO:0000256" key="1">
    <source>
        <dbReference type="ARBA" id="ARBA00022679"/>
    </source>
</evidence>
<evidence type="ECO:0000256" key="2">
    <source>
        <dbReference type="ARBA" id="ARBA00023315"/>
    </source>
</evidence>
<sequence length="193" mass="21706">MRILRLVADVFWFVSRWSFRSEPAPKGPTILLAGPHTSNWDFVLMLAIAWKSGFRPHFLGKKELFRGPAGPFMRALGGIEVDRQNPAGVIDELIEHARSGDNFQLVITPEGTRGNVKRWKSGFYRLAREADLPVTLGYCDRTTMTAGLGPTIRLTGDVRADMDVIRAFFADKAGVRPERRVEPRLAEEDRPAE</sequence>
<keyword evidence="2 4" id="KW-0012">Acyltransferase</keyword>
<dbReference type="Proteomes" id="UP000191040">
    <property type="component" value="Chromosome I"/>
</dbReference>
<organism evidence="4 5">
    <name type="scientific">Aeromicrobium choanae</name>
    <dbReference type="NCBI Taxonomy" id="1736691"/>
    <lineage>
        <taxon>Bacteria</taxon>
        <taxon>Bacillati</taxon>
        <taxon>Actinomycetota</taxon>
        <taxon>Actinomycetes</taxon>
        <taxon>Propionibacteriales</taxon>
        <taxon>Nocardioidaceae</taxon>
        <taxon>Aeromicrobium</taxon>
    </lineage>
</organism>
<name>A0A1T4YW55_9ACTN</name>
<protein>
    <submittedName>
        <fullName evidence="4">Acyltransferase</fullName>
    </submittedName>
</protein>
<keyword evidence="1 4" id="KW-0808">Transferase</keyword>
<evidence type="ECO:0000313" key="5">
    <source>
        <dbReference type="Proteomes" id="UP000191040"/>
    </source>
</evidence>
<dbReference type="AlphaFoldDB" id="A0A1T4YW55"/>
<dbReference type="GO" id="GO:0003841">
    <property type="term" value="F:1-acylglycerol-3-phosphate O-acyltransferase activity"/>
    <property type="evidence" value="ECO:0007669"/>
    <property type="project" value="TreeGrafter"/>
</dbReference>
<dbReference type="InterPro" id="IPR002123">
    <property type="entry name" value="Plipid/glycerol_acylTrfase"/>
</dbReference>
<dbReference type="GO" id="GO:0006654">
    <property type="term" value="P:phosphatidic acid biosynthetic process"/>
    <property type="evidence" value="ECO:0007669"/>
    <property type="project" value="TreeGrafter"/>
</dbReference>
<keyword evidence="5" id="KW-1185">Reference proteome</keyword>
<reference evidence="5" key="1">
    <citation type="submission" date="2017-02" db="EMBL/GenBank/DDBJ databases">
        <authorList>
            <person name="Varghese N."/>
            <person name="Submissions S."/>
        </authorList>
    </citation>
    <scope>NUCLEOTIDE SEQUENCE [LARGE SCALE GENOMIC DNA]</scope>
    <source>
        <strain evidence="5">9H-4</strain>
    </source>
</reference>
<dbReference type="PANTHER" id="PTHR10434">
    <property type="entry name" value="1-ACYL-SN-GLYCEROL-3-PHOSPHATE ACYLTRANSFERASE"/>
    <property type="match status" value="1"/>
</dbReference>
<dbReference type="PANTHER" id="PTHR10434:SF9">
    <property type="entry name" value="PHOSPHOLIPID_GLYCEROL ACYLTRANSFERASE DOMAIN-CONTAINING PROTEIN"/>
    <property type="match status" value="1"/>
</dbReference>
<accession>A0A1T4YW55</accession>
<evidence type="ECO:0000313" key="4">
    <source>
        <dbReference type="EMBL" id="SKB05956.1"/>
    </source>
</evidence>
<dbReference type="SUPFAM" id="SSF69593">
    <property type="entry name" value="Glycerol-3-phosphate (1)-acyltransferase"/>
    <property type="match status" value="1"/>
</dbReference>
<dbReference type="Pfam" id="PF01553">
    <property type="entry name" value="Acyltransferase"/>
    <property type="match status" value="1"/>
</dbReference>
<dbReference type="SMART" id="SM00563">
    <property type="entry name" value="PlsC"/>
    <property type="match status" value="1"/>
</dbReference>